<dbReference type="Pfam" id="PF03982">
    <property type="entry name" value="DAGAT"/>
    <property type="match status" value="1"/>
</dbReference>
<dbReference type="PANTHER" id="PTHR22753:SF14">
    <property type="entry name" value="MONOACYLGLYCEROL_DIACYLGLYCEROL O-ACYLTRANSFERASE"/>
    <property type="match status" value="1"/>
</dbReference>
<proteinExistence type="inferred from homology"/>
<keyword evidence="5" id="KW-1133">Transmembrane helix</keyword>
<dbReference type="InterPro" id="IPR007130">
    <property type="entry name" value="DAGAT"/>
</dbReference>
<dbReference type="Proteomes" id="UP000041254">
    <property type="component" value="Unassembled WGS sequence"/>
</dbReference>
<reference evidence="6 7" key="1">
    <citation type="submission" date="2014-11" db="EMBL/GenBank/DDBJ databases">
        <authorList>
            <person name="Zhu J."/>
            <person name="Qi W."/>
            <person name="Song R."/>
        </authorList>
    </citation>
    <scope>NUCLEOTIDE SEQUENCE [LARGE SCALE GENOMIC DNA]</scope>
</reference>
<evidence type="ECO:0000256" key="2">
    <source>
        <dbReference type="ARBA" id="ARBA00022679"/>
    </source>
</evidence>
<dbReference type="PANTHER" id="PTHR22753">
    <property type="entry name" value="TRANSMEMBRANE PROTEIN 68"/>
    <property type="match status" value="1"/>
</dbReference>
<dbReference type="OrthoDB" id="44277at2759"/>
<evidence type="ECO:0000256" key="4">
    <source>
        <dbReference type="SAM" id="MobiDB-lite"/>
    </source>
</evidence>
<name>A0A0G4FT60_VITBC</name>
<evidence type="ECO:0000313" key="7">
    <source>
        <dbReference type="Proteomes" id="UP000041254"/>
    </source>
</evidence>
<feature type="transmembrane region" description="Helical" evidence="5">
    <location>
        <begin position="6"/>
        <end position="27"/>
    </location>
</feature>
<feature type="compositionally biased region" description="Low complexity" evidence="4">
    <location>
        <begin position="497"/>
        <end position="507"/>
    </location>
</feature>
<dbReference type="STRING" id="1169540.A0A0G4FT60"/>
<dbReference type="PhylomeDB" id="A0A0G4FT60"/>
<dbReference type="VEuPathDB" id="CryptoDB:Vbra_16090"/>
<accession>A0A0G4FT60</accession>
<sequence>MIDLCHTTLVCLFGVHAASALIFFFPINLAPKRLLIRLVSKSHFPIKALTVAVVASLSLLVWCIGRLNHWVPTLVTPDKTTLVVDMWLSASNVFAFGVLRQLCYLCYHNEEAVMQMEQLAASRDILEWQPPTFETLAPILVPYKWLVSPKFYGLDRIPDEKTHRLLFVSNHALWGLEMPLLIEGVYRLKNMFLRGLGDRVHFYLPGHRHLFEMMGAVEGTRPNCRLMLRHGFNVLVYPGGAREVWKNKKNRKYELLWGNRVGFAKIAIEEGCTIVPTCSVGTEDMLEILRDIPIDWLIGRSGLSIPILKVPTPAETQRVYFWFGDPISTHEYKRELGECSIKASFANDEYDEKLQRFAEALRDKTKAAVESGISYLQKVQAEDCERLLPDRVKLTAEAIKAAITAQVERSLKPFTNNDGTGGGTPLRSRSPLHSFLSSLSGRSGSSPGKMSPASSFPHIDEADDGREDYECGHDDDTEEGGWEGGPQRASVDSGSGATDTDTEAAAAARRRSSPPKGRDDS</sequence>
<dbReference type="GO" id="GO:0008374">
    <property type="term" value="F:O-acyltransferase activity"/>
    <property type="evidence" value="ECO:0007669"/>
    <property type="project" value="InterPro"/>
</dbReference>
<dbReference type="GO" id="GO:0016020">
    <property type="term" value="C:membrane"/>
    <property type="evidence" value="ECO:0007669"/>
    <property type="project" value="TreeGrafter"/>
</dbReference>
<keyword evidence="2" id="KW-0808">Transferase</keyword>
<organism evidence="6 7">
    <name type="scientific">Vitrella brassicaformis (strain CCMP3155)</name>
    <dbReference type="NCBI Taxonomy" id="1169540"/>
    <lineage>
        <taxon>Eukaryota</taxon>
        <taxon>Sar</taxon>
        <taxon>Alveolata</taxon>
        <taxon>Colpodellida</taxon>
        <taxon>Vitrellaceae</taxon>
        <taxon>Vitrella</taxon>
    </lineage>
</organism>
<keyword evidence="5" id="KW-0812">Transmembrane</keyword>
<keyword evidence="7" id="KW-1185">Reference proteome</keyword>
<keyword evidence="3" id="KW-0012">Acyltransferase</keyword>
<keyword evidence="5" id="KW-0472">Membrane</keyword>
<comment type="similarity">
    <text evidence="1">Belongs to the diacylglycerol acyltransferase family.</text>
</comment>
<dbReference type="InParanoid" id="A0A0G4FT60"/>
<evidence type="ECO:0000256" key="5">
    <source>
        <dbReference type="SAM" id="Phobius"/>
    </source>
</evidence>
<evidence type="ECO:0000256" key="1">
    <source>
        <dbReference type="ARBA" id="ARBA00005420"/>
    </source>
</evidence>
<feature type="compositionally biased region" description="Low complexity" evidence="4">
    <location>
        <begin position="432"/>
        <end position="448"/>
    </location>
</feature>
<dbReference type="CDD" id="cd07987">
    <property type="entry name" value="LPLAT_MGAT-like"/>
    <property type="match status" value="1"/>
</dbReference>
<feature type="region of interest" description="Disordered" evidence="4">
    <location>
        <begin position="412"/>
        <end position="521"/>
    </location>
</feature>
<dbReference type="AlphaFoldDB" id="A0A0G4FT60"/>
<evidence type="ECO:0000313" key="6">
    <source>
        <dbReference type="EMBL" id="CEM17668.1"/>
    </source>
</evidence>
<gene>
    <name evidence="6" type="ORF">Vbra_16090</name>
</gene>
<evidence type="ECO:0008006" key="8">
    <source>
        <dbReference type="Google" id="ProtNLM"/>
    </source>
</evidence>
<protein>
    <recommendedName>
        <fullName evidence="8">Acyltransferase</fullName>
    </recommendedName>
</protein>
<evidence type="ECO:0000256" key="3">
    <source>
        <dbReference type="ARBA" id="ARBA00023315"/>
    </source>
</evidence>
<dbReference type="EMBL" id="CDMY01000493">
    <property type="protein sequence ID" value="CEM17668.1"/>
    <property type="molecule type" value="Genomic_DNA"/>
</dbReference>